<evidence type="ECO:0000313" key="2">
    <source>
        <dbReference type="EMBL" id="MBT8768912.1"/>
    </source>
</evidence>
<dbReference type="RefSeq" id="WP_215380021.1">
    <property type="nucleotide sequence ID" value="NZ_JAGTIS010000017.1"/>
</dbReference>
<protein>
    <recommendedName>
        <fullName evidence="4">Fap system outer membrane protein</fullName>
    </recommendedName>
</protein>
<evidence type="ECO:0000313" key="3">
    <source>
        <dbReference type="Proteomes" id="UP001519667"/>
    </source>
</evidence>
<dbReference type="Proteomes" id="UP001519667">
    <property type="component" value="Unassembled WGS sequence"/>
</dbReference>
<gene>
    <name evidence="2" type="ORF">J7302_22660</name>
</gene>
<dbReference type="EMBL" id="JAGTIS010000017">
    <property type="protein sequence ID" value="MBT8768912.1"/>
    <property type="molecule type" value="Genomic_DNA"/>
</dbReference>
<sequence>MNRKSWWMATLMLASLPVTAGSLFDPVELSDAELAQLRGRYVLPDRIISFGVVMSSSWQNGSGQIVGAQVALNVASGQSQPSLTVNMINQAGAAGVVTAGTGQVIGGAGLNTVQGIVQSVRTAGDFNNGLNDVNVSVSTGGALQATPVGQAFTGSESFSNSAGAVQVSTANGGLQIALQAANGQGISTQQIGGGGVAQHANIGGSLNTVRNLAELNVALRDNTRNVNMTNCLEQLRSLRQGGY</sequence>
<accession>A0ABS5XMJ0</accession>
<reference evidence="2 3" key="1">
    <citation type="submission" date="2021-04" db="EMBL/GenBank/DDBJ databases">
        <title>Pseudomonas boanensis sp. nov., a bacterium isolated from river water used for household purposes in Boane District, Mozambique.</title>
        <authorList>
            <person name="Nicklasson M."/>
            <person name="Martin-Rodriguez A.J."/>
            <person name="Thorell K."/>
            <person name="Neves L."/>
            <person name="Mussagy A."/>
            <person name="Rydberg H.A."/>
            <person name="Hernroth B."/>
            <person name="Svensson-Stadler L."/>
            <person name="Sjoling A."/>
        </authorList>
    </citation>
    <scope>NUCLEOTIDE SEQUENCE [LARGE SCALE GENOMIC DNA]</scope>
    <source>
        <strain evidence="2 3">DB1</strain>
    </source>
</reference>
<evidence type="ECO:0008006" key="4">
    <source>
        <dbReference type="Google" id="ProtNLM"/>
    </source>
</evidence>
<name>A0ABS5XMJ0_9GAMM</name>
<proteinExistence type="predicted"/>
<feature type="signal peptide" evidence="1">
    <location>
        <begin position="1"/>
        <end position="20"/>
    </location>
</feature>
<comment type="caution">
    <text evidence="2">The sequence shown here is derived from an EMBL/GenBank/DDBJ whole genome shotgun (WGS) entry which is preliminary data.</text>
</comment>
<keyword evidence="1" id="KW-0732">Signal</keyword>
<feature type="chain" id="PRO_5045246278" description="Fap system outer membrane protein" evidence="1">
    <location>
        <begin position="21"/>
        <end position="243"/>
    </location>
</feature>
<organism evidence="2 3">
    <name type="scientific">Metapseudomonas boanensis</name>
    <dbReference type="NCBI Taxonomy" id="2822138"/>
    <lineage>
        <taxon>Bacteria</taxon>
        <taxon>Pseudomonadati</taxon>
        <taxon>Pseudomonadota</taxon>
        <taxon>Gammaproteobacteria</taxon>
        <taxon>Pseudomonadales</taxon>
        <taxon>Pseudomonadaceae</taxon>
        <taxon>Metapseudomonas</taxon>
    </lineage>
</organism>
<evidence type="ECO:0000256" key="1">
    <source>
        <dbReference type="SAM" id="SignalP"/>
    </source>
</evidence>
<keyword evidence="3" id="KW-1185">Reference proteome</keyword>